<dbReference type="PROSITE" id="PS50837">
    <property type="entry name" value="NACHT"/>
    <property type="match status" value="1"/>
</dbReference>
<dbReference type="Gene3D" id="1.10.533.10">
    <property type="entry name" value="Death Domain, Fas"/>
    <property type="match status" value="1"/>
</dbReference>
<proteinExistence type="predicted"/>
<feature type="domain" description="NACHT" evidence="5">
    <location>
        <begin position="198"/>
        <end position="331"/>
    </location>
</feature>
<dbReference type="InterPro" id="IPR029495">
    <property type="entry name" value="NACHT-assoc"/>
</dbReference>
<evidence type="ECO:0000256" key="2">
    <source>
        <dbReference type="ARBA" id="ARBA00022737"/>
    </source>
</evidence>
<evidence type="ECO:0000313" key="7">
    <source>
        <dbReference type="Proteomes" id="UP001044222"/>
    </source>
</evidence>
<dbReference type="Pfam" id="PF17779">
    <property type="entry name" value="WHD_NOD2"/>
    <property type="match status" value="1"/>
</dbReference>
<dbReference type="InterPro" id="IPR007111">
    <property type="entry name" value="NACHT_NTPase"/>
</dbReference>
<dbReference type="FunFam" id="3.40.50.300:FF:000210">
    <property type="entry name" value="Si:dkey-16p6.1"/>
    <property type="match status" value="1"/>
</dbReference>
<dbReference type="SMART" id="SM01288">
    <property type="entry name" value="FISNA"/>
    <property type="match status" value="1"/>
</dbReference>
<dbReference type="InterPro" id="IPR051261">
    <property type="entry name" value="NLR"/>
</dbReference>
<dbReference type="Gene3D" id="3.40.50.300">
    <property type="entry name" value="P-loop containing nucleotide triphosphate hydrolases"/>
    <property type="match status" value="1"/>
</dbReference>
<name>A0A9D3S0H0_ANGAN</name>
<dbReference type="Proteomes" id="UP001044222">
    <property type="component" value="Chromosome 6"/>
</dbReference>
<reference evidence="6" key="1">
    <citation type="submission" date="2021-01" db="EMBL/GenBank/DDBJ databases">
        <title>A chromosome-scale assembly of European eel, Anguilla anguilla.</title>
        <authorList>
            <person name="Henkel C."/>
            <person name="Jong-Raadsen S.A."/>
            <person name="Dufour S."/>
            <person name="Weltzien F.-A."/>
            <person name="Palstra A.P."/>
            <person name="Pelster B."/>
            <person name="Spaink H.P."/>
            <person name="Van Den Thillart G.E."/>
            <person name="Jansen H."/>
            <person name="Zahm M."/>
            <person name="Klopp C."/>
            <person name="Cedric C."/>
            <person name="Louis A."/>
            <person name="Berthelot C."/>
            <person name="Parey E."/>
            <person name="Roest Crollius H."/>
            <person name="Montfort J."/>
            <person name="Robinson-Rechavi M."/>
            <person name="Bucao C."/>
            <person name="Bouchez O."/>
            <person name="Gislard M."/>
            <person name="Lluch J."/>
            <person name="Milhes M."/>
            <person name="Lampietro C."/>
            <person name="Lopez Roques C."/>
            <person name="Donnadieu C."/>
            <person name="Braasch I."/>
            <person name="Desvignes T."/>
            <person name="Postlethwait J."/>
            <person name="Bobe J."/>
            <person name="Guiguen Y."/>
            <person name="Dirks R."/>
        </authorList>
    </citation>
    <scope>NUCLEOTIDE SEQUENCE</scope>
    <source>
        <strain evidence="6">Tag_6206</strain>
        <tissue evidence="6">Liver</tissue>
    </source>
</reference>
<dbReference type="PANTHER" id="PTHR24106">
    <property type="entry name" value="NACHT, LRR AND CARD DOMAINS-CONTAINING"/>
    <property type="match status" value="1"/>
</dbReference>
<keyword evidence="1" id="KW-0433">Leucine-rich repeat</keyword>
<dbReference type="GO" id="GO:0005524">
    <property type="term" value="F:ATP binding"/>
    <property type="evidence" value="ECO:0007669"/>
    <property type="project" value="UniProtKB-KW"/>
</dbReference>
<keyword evidence="4" id="KW-0067">ATP-binding</keyword>
<accession>A0A9D3S0H0</accession>
<dbReference type="InterPro" id="IPR027417">
    <property type="entry name" value="P-loop_NTPase"/>
</dbReference>
<dbReference type="AlphaFoldDB" id="A0A9D3S0H0"/>
<dbReference type="InterPro" id="IPR041075">
    <property type="entry name" value="NOD1/2_WH"/>
</dbReference>
<evidence type="ECO:0000256" key="3">
    <source>
        <dbReference type="ARBA" id="ARBA00022741"/>
    </source>
</evidence>
<organism evidence="6 7">
    <name type="scientific">Anguilla anguilla</name>
    <name type="common">European freshwater eel</name>
    <name type="synonym">Muraena anguilla</name>
    <dbReference type="NCBI Taxonomy" id="7936"/>
    <lineage>
        <taxon>Eukaryota</taxon>
        <taxon>Metazoa</taxon>
        <taxon>Chordata</taxon>
        <taxon>Craniata</taxon>
        <taxon>Vertebrata</taxon>
        <taxon>Euteleostomi</taxon>
        <taxon>Actinopterygii</taxon>
        <taxon>Neopterygii</taxon>
        <taxon>Teleostei</taxon>
        <taxon>Anguilliformes</taxon>
        <taxon>Anguillidae</taxon>
        <taxon>Anguilla</taxon>
    </lineage>
</organism>
<evidence type="ECO:0000256" key="4">
    <source>
        <dbReference type="ARBA" id="ARBA00022840"/>
    </source>
</evidence>
<evidence type="ECO:0000259" key="5">
    <source>
        <dbReference type="PROSITE" id="PS50837"/>
    </source>
</evidence>
<dbReference type="Pfam" id="PF05729">
    <property type="entry name" value="NACHT"/>
    <property type="match status" value="1"/>
</dbReference>
<keyword evidence="3" id="KW-0547">Nucleotide-binding</keyword>
<evidence type="ECO:0000256" key="1">
    <source>
        <dbReference type="ARBA" id="ARBA00022614"/>
    </source>
</evidence>
<keyword evidence="2" id="KW-0677">Repeat</keyword>
<dbReference type="EMBL" id="JAFIRN010000006">
    <property type="protein sequence ID" value="KAG5848006.1"/>
    <property type="molecule type" value="Genomic_DNA"/>
</dbReference>
<evidence type="ECO:0000313" key="6">
    <source>
        <dbReference type="EMBL" id="KAG5848006.1"/>
    </source>
</evidence>
<protein>
    <recommendedName>
        <fullName evidence="5">NACHT domain-containing protein</fullName>
    </recommendedName>
</protein>
<sequence>MKLKKDEKLKLFQSHLSEDCPECFQSLSENPSMLDKFMKMKELFKSHQIADYPECTEREPEDPEALYIVEKMLETCGSEGSLKITLHILRNMKQENLTDSLERDEQYNASIVRAQQALKTHMKKKFECIFEDSAKQGHPTLLNEIYTELYITEGEVGVNNEHEIRQIETASKRQTTQETAILCNDIFKPLSGQEKPIRTVLTKGIAGIGKTVSVQKFILDWAEGKANQDVDLIFTLPFRDLNLKKDKAFSLMQLLQHYFPQLKEIKSIEDDEVKVVFIFDGLDECQLPLDFQSNKICDITESSSVDVLLTNLIKGDLLPSALIWITSRPAAANQIPAECVHQVTEVRGFNDPQKEEYFMKRIRDQNQASRIISHIKSSRSLYIMCHIPVFCMISATVLETMLDKVENGDLPKTLTEMYTHFLLIQTKVKNEKYHGTNGTNLKMSDREIILKLGQLAFQQLENGNLIFYEKALRKIGIDVSEAFSALWGVHRDLQRGVWVVSGKGLLLCASEHSGVSGCLVCVLFMCK</sequence>
<gene>
    <name evidence="6" type="ORF">ANANG_G00132280</name>
</gene>
<dbReference type="SUPFAM" id="SSF52540">
    <property type="entry name" value="P-loop containing nucleoside triphosphate hydrolases"/>
    <property type="match status" value="1"/>
</dbReference>
<dbReference type="InterPro" id="IPR011029">
    <property type="entry name" value="DEATH-like_dom_sf"/>
</dbReference>
<dbReference type="Pfam" id="PF14484">
    <property type="entry name" value="FISNA"/>
    <property type="match status" value="1"/>
</dbReference>
<comment type="caution">
    <text evidence="6">The sequence shown here is derived from an EMBL/GenBank/DDBJ whole genome shotgun (WGS) entry which is preliminary data.</text>
</comment>
<keyword evidence="7" id="KW-1185">Reference proteome</keyword>